<protein>
    <recommendedName>
        <fullName evidence="2">PH domain-containing protein</fullName>
    </recommendedName>
</protein>
<dbReference type="PANTHER" id="PTHR34837:SF2">
    <property type="entry name" value="OS05G0595500 PROTEIN"/>
    <property type="match status" value="1"/>
</dbReference>
<accession>A0AAW2QVT7</accession>
<evidence type="ECO:0008006" key="2">
    <source>
        <dbReference type="Google" id="ProtNLM"/>
    </source>
</evidence>
<reference evidence="1" key="2">
    <citation type="journal article" date="2024" name="Plant">
        <title>Genomic evolution and insights into agronomic trait innovations of Sesamum species.</title>
        <authorList>
            <person name="Miao H."/>
            <person name="Wang L."/>
            <person name="Qu L."/>
            <person name="Liu H."/>
            <person name="Sun Y."/>
            <person name="Le M."/>
            <person name="Wang Q."/>
            <person name="Wei S."/>
            <person name="Zheng Y."/>
            <person name="Lin W."/>
            <person name="Duan Y."/>
            <person name="Cao H."/>
            <person name="Xiong S."/>
            <person name="Wang X."/>
            <person name="Wei L."/>
            <person name="Li C."/>
            <person name="Ma Q."/>
            <person name="Ju M."/>
            <person name="Zhao R."/>
            <person name="Li G."/>
            <person name="Mu C."/>
            <person name="Tian Q."/>
            <person name="Mei H."/>
            <person name="Zhang T."/>
            <person name="Gao T."/>
            <person name="Zhang H."/>
        </authorList>
    </citation>
    <scope>NUCLEOTIDE SEQUENCE</scope>
    <source>
        <strain evidence="1">KEN8</strain>
    </source>
</reference>
<dbReference type="Gene3D" id="2.30.29.30">
    <property type="entry name" value="Pleckstrin-homology domain (PH domain)/Phosphotyrosine-binding domain (PTB)"/>
    <property type="match status" value="1"/>
</dbReference>
<dbReference type="InterPro" id="IPR011993">
    <property type="entry name" value="PH-like_dom_sf"/>
</dbReference>
<dbReference type="SUPFAM" id="SSF50729">
    <property type="entry name" value="PH domain-like"/>
    <property type="match status" value="1"/>
</dbReference>
<proteinExistence type="predicted"/>
<reference evidence="1" key="1">
    <citation type="submission" date="2020-06" db="EMBL/GenBank/DDBJ databases">
        <authorList>
            <person name="Li T."/>
            <person name="Hu X."/>
            <person name="Zhang T."/>
            <person name="Song X."/>
            <person name="Zhang H."/>
            <person name="Dai N."/>
            <person name="Sheng W."/>
            <person name="Hou X."/>
            <person name="Wei L."/>
        </authorList>
    </citation>
    <scope>NUCLEOTIDE SEQUENCE</scope>
    <source>
        <strain evidence="1">KEN8</strain>
        <tissue evidence="1">Leaf</tissue>
    </source>
</reference>
<evidence type="ECO:0000313" key="1">
    <source>
        <dbReference type="EMBL" id="KAL0371911.1"/>
    </source>
</evidence>
<dbReference type="PANTHER" id="PTHR34837">
    <property type="entry name" value="OS05G0595500 PROTEIN"/>
    <property type="match status" value="1"/>
</dbReference>
<dbReference type="EMBL" id="JACGWM010000005">
    <property type="protein sequence ID" value="KAL0371911.1"/>
    <property type="molecule type" value="Genomic_DNA"/>
</dbReference>
<comment type="caution">
    <text evidence="1">The sequence shown here is derived from an EMBL/GenBank/DDBJ whole genome shotgun (WGS) entry which is preliminary data.</text>
</comment>
<organism evidence="1">
    <name type="scientific">Sesamum calycinum</name>
    <dbReference type="NCBI Taxonomy" id="2727403"/>
    <lineage>
        <taxon>Eukaryota</taxon>
        <taxon>Viridiplantae</taxon>
        <taxon>Streptophyta</taxon>
        <taxon>Embryophyta</taxon>
        <taxon>Tracheophyta</taxon>
        <taxon>Spermatophyta</taxon>
        <taxon>Magnoliopsida</taxon>
        <taxon>eudicotyledons</taxon>
        <taxon>Gunneridae</taxon>
        <taxon>Pentapetalae</taxon>
        <taxon>asterids</taxon>
        <taxon>lamiids</taxon>
        <taxon>Lamiales</taxon>
        <taxon>Pedaliaceae</taxon>
        <taxon>Sesamum</taxon>
    </lineage>
</organism>
<dbReference type="AlphaFoldDB" id="A0AAW2QVT7"/>
<sequence length="390" mass="43695">MINDLAARIGWQWGGFLKINDPSRQVLLLFLFGTRDPPLPSHGPGTTSHHQETSENDNLVRNFFSRSPSSTSVGGKASDQPKRTPVSQEEIEAIMLLAIDVISVCASGLSDWRLYVSEFYEHLMIIGFMGDGPRGIQVFPDHFAVSTSASSSQPSQTSCDSDLRPHGHRLARRKLKNAFSILHLLTLRGLYRESGENGQEKVVLSPAEVKSLHSELAALDERESHCKAQLEHVNEILRSARLSGYLFLRTRWAALPGEPPPVDDAEVDDWLPRFVVLHGSCIYLYMMATDLSPQDSTRLSDIVEVGHLPCITREDEETQYCFYILTRQGLRYECATPSKIQERKGAKDRFVLCRSGAKTPNSVDHITSTKYRTLYSCGIIQEPSHKQVTL</sequence>
<name>A0AAW2QVT7_9LAMI</name>
<gene>
    <name evidence="1" type="ORF">Scaly_0872700</name>
</gene>
<dbReference type="CDD" id="cd00821">
    <property type="entry name" value="PH"/>
    <property type="match status" value="1"/>
</dbReference>